<evidence type="ECO:0000313" key="2">
    <source>
        <dbReference type="EMBL" id="NJP95031.1"/>
    </source>
</evidence>
<protein>
    <submittedName>
        <fullName evidence="2">Transposase</fullName>
    </submittedName>
</protein>
<feature type="compositionally biased region" description="Basic residues" evidence="1">
    <location>
        <begin position="44"/>
        <end position="56"/>
    </location>
</feature>
<keyword evidence="3" id="KW-1185">Reference proteome</keyword>
<gene>
    <name evidence="2" type="ORF">HCN51_37295</name>
</gene>
<accession>A0ABX1BIB5</accession>
<reference evidence="2 3" key="1">
    <citation type="submission" date="2020-03" db="EMBL/GenBank/DDBJ databases">
        <title>WGS of actinomycetes isolated from Thailand.</title>
        <authorList>
            <person name="Thawai C."/>
        </authorList>
    </citation>
    <scope>NUCLEOTIDE SEQUENCE [LARGE SCALE GENOMIC DNA]</scope>
    <source>
        <strain evidence="2 3">FMUSA5-5</strain>
    </source>
</reference>
<dbReference type="Proteomes" id="UP000696294">
    <property type="component" value="Unassembled WGS sequence"/>
</dbReference>
<evidence type="ECO:0000256" key="1">
    <source>
        <dbReference type="SAM" id="MobiDB-lite"/>
    </source>
</evidence>
<name>A0ABX1BIB5_9ACTN</name>
<sequence length="69" mass="7576">MEVSPQYGGLTGQVQNCQVMPVLTYASAAGHTIVNRRLYLPRRVGRRSGPPHRRRSAPGCAVRDQAGSW</sequence>
<proteinExistence type="predicted"/>
<dbReference type="EMBL" id="JAATEP010000034">
    <property type="protein sequence ID" value="NJP95031.1"/>
    <property type="molecule type" value="Genomic_DNA"/>
</dbReference>
<organism evidence="2 3">
    <name type="scientific">Nonomuraea composti</name>
    <dbReference type="NCBI Taxonomy" id="2720023"/>
    <lineage>
        <taxon>Bacteria</taxon>
        <taxon>Bacillati</taxon>
        <taxon>Actinomycetota</taxon>
        <taxon>Actinomycetes</taxon>
        <taxon>Streptosporangiales</taxon>
        <taxon>Streptosporangiaceae</taxon>
        <taxon>Nonomuraea</taxon>
    </lineage>
</organism>
<comment type="caution">
    <text evidence="2">The sequence shown here is derived from an EMBL/GenBank/DDBJ whole genome shotgun (WGS) entry which is preliminary data.</text>
</comment>
<feature type="region of interest" description="Disordered" evidence="1">
    <location>
        <begin position="44"/>
        <end position="69"/>
    </location>
</feature>
<evidence type="ECO:0000313" key="3">
    <source>
        <dbReference type="Proteomes" id="UP000696294"/>
    </source>
</evidence>